<dbReference type="SMART" id="SM00034">
    <property type="entry name" value="CLECT"/>
    <property type="match status" value="1"/>
</dbReference>
<keyword evidence="1" id="KW-1015">Disulfide bond</keyword>
<dbReference type="SUPFAM" id="SSF56436">
    <property type="entry name" value="C-type lectin-like"/>
    <property type="match status" value="1"/>
</dbReference>
<keyword evidence="2" id="KW-0732">Signal</keyword>
<dbReference type="Ensembl" id="ENSLCAT00010042619.1">
    <property type="protein sequence ID" value="ENSLCAP00010041581.1"/>
    <property type="gene ID" value="ENSLCAG00010019466.1"/>
</dbReference>
<dbReference type="Proteomes" id="UP000314980">
    <property type="component" value="Unassembled WGS sequence"/>
</dbReference>
<dbReference type="PRINTS" id="PR01504">
    <property type="entry name" value="PNCREATITSAP"/>
</dbReference>
<reference evidence="4" key="3">
    <citation type="submission" date="2025-09" db="UniProtKB">
        <authorList>
            <consortium name="Ensembl"/>
        </authorList>
    </citation>
    <scope>IDENTIFICATION</scope>
</reference>
<dbReference type="AlphaFoldDB" id="A0A4W6EV79"/>
<evidence type="ECO:0000256" key="1">
    <source>
        <dbReference type="ARBA" id="ARBA00023157"/>
    </source>
</evidence>
<organism evidence="4 5">
    <name type="scientific">Lates calcarifer</name>
    <name type="common">Barramundi</name>
    <name type="synonym">Holocentrus calcarifer</name>
    <dbReference type="NCBI Taxonomy" id="8187"/>
    <lineage>
        <taxon>Eukaryota</taxon>
        <taxon>Metazoa</taxon>
        <taxon>Chordata</taxon>
        <taxon>Craniata</taxon>
        <taxon>Vertebrata</taxon>
        <taxon>Euteleostomi</taxon>
        <taxon>Actinopterygii</taxon>
        <taxon>Neopterygii</taxon>
        <taxon>Teleostei</taxon>
        <taxon>Neoteleostei</taxon>
        <taxon>Acanthomorphata</taxon>
        <taxon>Carangaria</taxon>
        <taxon>Carangaria incertae sedis</taxon>
        <taxon>Centropomidae</taxon>
        <taxon>Lates</taxon>
    </lineage>
</organism>
<dbReference type="PANTHER" id="PTHR22803">
    <property type="entry name" value="MANNOSE, PHOSPHOLIPASE, LECTIN RECEPTOR RELATED"/>
    <property type="match status" value="1"/>
</dbReference>
<dbReference type="PROSITE" id="PS50041">
    <property type="entry name" value="C_TYPE_LECTIN_2"/>
    <property type="match status" value="1"/>
</dbReference>
<name>A0A4W6EV79_LATCA</name>
<dbReference type="InterPro" id="IPR001304">
    <property type="entry name" value="C-type_lectin-like"/>
</dbReference>
<feature type="chain" id="PRO_5021395755" description="C-type lectin domain-containing protein" evidence="2">
    <location>
        <begin position="22"/>
        <end position="167"/>
    </location>
</feature>
<proteinExistence type="predicted"/>
<feature type="signal peptide" evidence="2">
    <location>
        <begin position="1"/>
        <end position="21"/>
    </location>
</feature>
<dbReference type="InterPro" id="IPR050111">
    <property type="entry name" value="C-type_lectin/snaclec_domain"/>
</dbReference>
<accession>A0A4W6EV79</accession>
<keyword evidence="5" id="KW-1185">Reference proteome</keyword>
<evidence type="ECO:0000259" key="3">
    <source>
        <dbReference type="PROSITE" id="PS50041"/>
    </source>
</evidence>
<dbReference type="GeneTree" id="ENSGT00940000162818"/>
<dbReference type="FunCoup" id="A0A4W6EV79">
    <property type="interactions" value="855"/>
</dbReference>
<dbReference type="PROSITE" id="PS00615">
    <property type="entry name" value="C_TYPE_LECTIN_1"/>
    <property type="match status" value="1"/>
</dbReference>
<feature type="domain" description="C-type lectin" evidence="3">
    <location>
        <begin position="44"/>
        <end position="164"/>
    </location>
</feature>
<evidence type="ECO:0000256" key="2">
    <source>
        <dbReference type="SAM" id="SignalP"/>
    </source>
</evidence>
<dbReference type="InParanoid" id="A0A4W6EV79"/>
<dbReference type="InterPro" id="IPR018378">
    <property type="entry name" value="C-type_lectin_CS"/>
</dbReference>
<evidence type="ECO:0000313" key="5">
    <source>
        <dbReference type="Proteomes" id="UP000314980"/>
    </source>
</evidence>
<evidence type="ECO:0000313" key="4">
    <source>
        <dbReference type="Ensembl" id="ENSLCAP00010041581.1"/>
    </source>
</evidence>
<dbReference type="Pfam" id="PF00059">
    <property type="entry name" value="Lectin_C"/>
    <property type="match status" value="1"/>
</dbReference>
<dbReference type="InterPro" id="IPR016186">
    <property type="entry name" value="C-type_lectin-like/link_sf"/>
</dbReference>
<reference evidence="5" key="1">
    <citation type="submission" date="2015-09" db="EMBL/GenBank/DDBJ databases">
        <authorList>
            <person name="Sai Rama Sridatta P."/>
        </authorList>
    </citation>
    <scope>NUCLEOTIDE SEQUENCE [LARGE SCALE GENOMIC DNA]</scope>
</reference>
<dbReference type="Gene3D" id="3.10.100.10">
    <property type="entry name" value="Mannose-Binding Protein A, subunit A"/>
    <property type="match status" value="1"/>
</dbReference>
<protein>
    <recommendedName>
        <fullName evidence="3">C-type lectin domain-containing protein</fullName>
    </recommendedName>
</protein>
<reference evidence="4" key="2">
    <citation type="submission" date="2025-08" db="UniProtKB">
        <authorList>
            <consortium name="Ensembl"/>
        </authorList>
    </citation>
    <scope>IDENTIFICATION</scope>
</reference>
<dbReference type="InterPro" id="IPR016187">
    <property type="entry name" value="CTDL_fold"/>
</dbReference>
<sequence>MASAFHLVFLLCLSSGLLVSGSVSVKQFDIIMLKTSCPSGWTRYGQRCFFVDTRHLTMAEAELSCISHGGNLASIHSSWENLCIRHLIYQTCRAYVTAWIGLFDAIQEGKWMWTDGSRVAYTSWGSGEPNNVGHGGEHCTEINWGGSHYWNDIPCHFRKPFVCARKL</sequence>